<evidence type="ECO:0000256" key="7">
    <source>
        <dbReference type="ARBA" id="ARBA00023204"/>
    </source>
</evidence>
<dbReference type="EMBL" id="CP002432">
    <property type="protein sequence ID" value="ADU65999.1"/>
    <property type="molecule type" value="Genomic_DNA"/>
</dbReference>
<keyword evidence="5 9" id="KW-0227">DNA damage</keyword>
<reference evidence="12 13" key="1">
    <citation type="submission" date="2010-12" db="EMBL/GenBank/DDBJ databases">
        <title>Complete sequence of Desulfurispirillum indicum S5.</title>
        <authorList>
            <consortium name="US DOE Joint Genome Institute"/>
            <person name="Lucas S."/>
            <person name="Copeland A."/>
            <person name="Lapidus A."/>
            <person name="Cheng J.-F."/>
            <person name="Goodwin L."/>
            <person name="Pitluck S."/>
            <person name="Chertkov O."/>
            <person name="Held B."/>
            <person name="Detter J.C."/>
            <person name="Han C."/>
            <person name="Tapia R."/>
            <person name="Land M."/>
            <person name="Hauser L."/>
            <person name="Kyrpides N."/>
            <person name="Ivanova N."/>
            <person name="Mikhailova N."/>
            <person name="Haggblom M."/>
            <person name="Rauschenbach I."/>
            <person name="Bini E."/>
            <person name="Woyke T."/>
        </authorList>
    </citation>
    <scope>NUCLEOTIDE SEQUENCE [LARGE SCALE GENOMIC DNA]</scope>
    <source>
        <strain evidence="13">ATCC BAA-1389 / DSM 22839 / S5</strain>
    </source>
</reference>
<evidence type="ECO:0000256" key="10">
    <source>
        <dbReference type="SAM" id="Coils"/>
    </source>
</evidence>
<feature type="coiled-coil region" evidence="10">
    <location>
        <begin position="166"/>
        <end position="200"/>
    </location>
</feature>
<dbReference type="FunCoup" id="E6W523">
    <property type="interactions" value="436"/>
</dbReference>
<dbReference type="HOGENOM" id="CLU_018297_3_1_0"/>
<comment type="similarity">
    <text evidence="2 9">Belongs to the RecN family.</text>
</comment>
<dbReference type="InterPro" id="IPR003395">
    <property type="entry name" value="RecF/RecN/SMC_N"/>
</dbReference>
<evidence type="ECO:0000256" key="4">
    <source>
        <dbReference type="ARBA" id="ARBA00022741"/>
    </source>
</evidence>
<keyword evidence="7 9" id="KW-0234">DNA repair</keyword>
<dbReference type="InterPro" id="IPR027417">
    <property type="entry name" value="P-loop_NTPase"/>
</dbReference>
<evidence type="ECO:0000256" key="5">
    <source>
        <dbReference type="ARBA" id="ARBA00022763"/>
    </source>
</evidence>
<dbReference type="CDD" id="cd03241">
    <property type="entry name" value="ABC_RecN"/>
    <property type="match status" value="2"/>
</dbReference>
<evidence type="ECO:0000256" key="6">
    <source>
        <dbReference type="ARBA" id="ARBA00022840"/>
    </source>
</evidence>
<dbReference type="PANTHER" id="PTHR11059:SF0">
    <property type="entry name" value="DNA REPAIR PROTEIN RECN"/>
    <property type="match status" value="1"/>
</dbReference>
<dbReference type="GO" id="GO:0006310">
    <property type="term" value="P:DNA recombination"/>
    <property type="evidence" value="ECO:0007669"/>
    <property type="project" value="InterPro"/>
</dbReference>
<dbReference type="Gene3D" id="3.40.50.300">
    <property type="entry name" value="P-loop containing nucleotide triphosphate hydrolases"/>
    <property type="match status" value="2"/>
</dbReference>
<protein>
    <recommendedName>
        <fullName evidence="3 9">DNA repair protein RecN</fullName>
    </recommendedName>
    <alternativeName>
        <fullName evidence="8 9">Recombination protein N</fullName>
    </alternativeName>
</protein>
<sequence>MLQELTIKNLAIIKEVTVNFHHQLNILTGETGAGKSIIIDALGLICGAKAPKELIRSGEESMEVQALFENLHPELCQLLREQDIDCDDDQLIIRRVVNVNGQNKVYVNAAMQPVAFLKTLADHLVTIHAQNHHQMLLQPARHVSFLDAFLEAPQQLETYREHYQDYRRKRRHYDEAASRVREARQRLDFIQGQLEEIDSARLQPGEDEELENQLRVLTHAQDIVDLCQQVYDALEEADDAILARLAQVKRQLVSLTRFDNDFHSYLSELEGAVTTITDISAVAGQKAQEIEADEKQLAIVEGRIRLIDSLKLKYGTTVQAILEYGEELRAEQSELEQSLDLEKLQADSEEALAKAMDSGRQLSAQRQKAAAYITSSILQHLNQLHMKNCRFEVSMTSLDEPAEEGLEQVEFLLSANKGESLKPLAKVASGGEMSRIMLAIKGALAERETHAATMVFDEVDTGVSGAVAEMVGKKLKELARRHQVMVITHLPQVAVQGDQNYRITKITSGNATMTRVDALDHEEKVAEIARILSGVDITAESLSHARRYMDQLES</sequence>
<dbReference type="PANTHER" id="PTHR11059">
    <property type="entry name" value="DNA REPAIR PROTEIN RECN"/>
    <property type="match status" value="1"/>
</dbReference>
<dbReference type="InterPro" id="IPR004604">
    <property type="entry name" value="DNA_recomb/repair_RecN"/>
</dbReference>
<dbReference type="FunFam" id="3.40.50.300:FF:000319">
    <property type="entry name" value="DNA repair protein RecN"/>
    <property type="match status" value="1"/>
</dbReference>
<evidence type="ECO:0000256" key="3">
    <source>
        <dbReference type="ARBA" id="ARBA00021315"/>
    </source>
</evidence>
<dbReference type="STRING" id="653733.Selin_1264"/>
<dbReference type="OrthoDB" id="9806954at2"/>
<dbReference type="NCBIfam" id="TIGR00634">
    <property type="entry name" value="recN"/>
    <property type="match status" value="1"/>
</dbReference>
<evidence type="ECO:0000259" key="11">
    <source>
        <dbReference type="Pfam" id="PF02463"/>
    </source>
</evidence>
<keyword evidence="13" id="KW-1185">Reference proteome</keyword>
<dbReference type="PIRSF" id="PIRSF003128">
    <property type="entry name" value="RecN"/>
    <property type="match status" value="1"/>
</dbReference>
<dbReference type="eggNOG" id="COG0497">
    <property type="taxonomic scope" value="Bacteria"/>
</dbReference>
<dbReference type="GO" id="GO:0006281">
    <property type="term" value="P:DNA repair"/>
    <property type="evidence" value="ECO:0007669"/>
    <property type="project" value="UniProtKB-KW"/>
</dbReference>
<gene>
    <name evidence="12" type="ordered locus">Selin_1264</name>
</gene>
<evidence type="ECO:0000313" key="13">
    <source>
        <dbReference type="Proteomes" id="UP000002572"/>
    </source>
</evidence>
<dbReference type="InParanoid" id="E6W523"/>
<comment type="function">
    <text evidence="1 9">May be involved in recombinational repair of damaged DNA.</text>
</comment>
<dbReference type="GO" id="GO:0009432">
    <property type="term" value="P:SOS response"/>
    <property type="evidence" value="ECO:0007669"/>
    <property type="project" value="TreeGrafter"/>
</dbReference>
<dbReference type="KEGG" id="din:Selin_1264"/>
<evidence type="ECO:0000256" key="8">
    <source>
        <dbReference type="ARBA" id="ARBA00033408"/>
    </source>
</evidence>
<evidence type="ECO:0000313" key="12">
    <source>
        <dbReference type="EMBL" id="ADU65999.1"/>
    </source>
</evidence>
<evidence type="ECO:0000256" key="9">
    <source>
        <dbReference type="PIRNR" id="PIRNR003128"/>
    </source>
</evidence>
<dbReference type="GO" id="GO:0043590">
    <property type="term" value="C:bacterial nucleoid"/>
    <property type="evidence" value="ECO:0007669"/>
    <property type="project" value="TreeGrafter"/>
</dbReference>
<keyword evidence="10" id="KW-0175">Coiled coil</keyword>
<dbReference type="SUPFAM" id="SSF52540">
    <property type="entry name" value="P-loop containing nucleoside triphosphate hydrolases"/>
    <property type="match status" value="1"/>
</dbReference>
<organism evidence="12 13">
    <name type="scientific">Desulfurispirillum indicum (strain ATCC BAA-1389 / DSM 22839 / S5)</name>
    <dbReference type="NCBI Taxonomy" id="653733"/>
    <lineage>
        <taxon>Bacteria</taxon>
        <taxon>Pseudomonadati</taxon>
        <taxon>Chrysiogenota</taxon>
        <taxon>Chrysiogenia</taxon>
        <taxon>Chrysiogenales</taxon>
        <taxon>Chrysiogenaceae</taxon>
        <taxon>Desulfurispirillum</taxon>
    </lineage>
</organism>
<keyword evidence="4" id="KW-0547">Nucleotide-binding</keyword>
<dbReference type="Pfam" id="PF02463">
    <property type="entry name" value="SMC_N"/>
    <property type="match status" value="1"/>
</dbReference>
<feature type="domain" description="RecF/RecN/SMC N-terminal" evidence="11">
    <location>
        <begin position="2"/>
        <end position="509"/>
    </location>
</feature>
<dbReference type="Proteomes" id="UP000002572">
    <property type="component" value="Chromosome"/>
</dbReference>
<keyword evidence="6" id="KW-0067">ATP-binding</keyword>
<name>E6W523_DESIS</name>
<evidence type="ECO:0000256" key="1">
    <source>
        <dbReference type="ARBA" id="ARBA00003618"/>
    </source>
</evidence>
<evidence type="ECO:0000256" key="2">
    <source>
        <dbReference type="ARBA" id="ARBA00009441"/>
    </source>
</evidence>
<dbReference type="AlphaFoldDB" id="E6W523"/>
<dbReference type="RefSeq" id="WP_013505880.1">
    <property type="nucleotide sequence ID" value="NC_014836.1"/>
</dbReference>
<accession>E6W523</accession>
<proteinExistence type="inferred from homology"/>
<dbReference type="GO" id="GO:0005524">
    <property type="term" value="F:ATP binding"/>
    <property type="evidence" value="ECO:0007669"/>
    <property type="project" value="UniProtKB-KW"/>
</dbReference>